<evidence type="ECO:0000313" key="2">
    <source>
        <dbReference type="EMBL" id="VDI58873.1"/>
    </source>
</evidence>
<reference evidence="2" key="1">
    <citation type="submission" date="2018-11" db="EMBL/GenBank/DDBJ databases">
        <authorList>
            <person name="Alioto T."/>
            <person name="Alioto T."/>
        </authorList>
    </citation>
    <scope>NUCLEOTIDE SEQUENCE</scope>
</reference>
<protein>
    <recommendedName>
        <fullName evidence="1">Amine oxidase domain-containing protein</fullName>
    </recommendedName>
</protein>
<gene>
    <name evidence="2" type="ORF">MGAL_10B045721</name>
</gene>
<dbReference type="PANTHER" id="PTHR10742:SF410">
    <property type="entry name" value="LYSINE-SPECIFIC HISTONE DEMETHYLASE 2"/>
    <property type="match status" value="1"/>
</dbReference>
<proteinExistence type="predicted"/>
<dbReference type="EMBL" id="UYJE01007893">
    <property type="protein sequence ID" value="VDI58873.1"/>
    <property type="molecule type" value="Genomic_DNA"/>
</dbReference>
<organism evidence="2 3">
    <name type="scientific">Mytilus galloprovincialis</name>
    <name type="common">Mediterranean mussel</name>
    <dbReference type="NCBI Taxonomy" id="29158"/>
    <lineage>
        <taxon>Eukaryota</taxon>
        <taxon>Metazoa</taxon>
        <taxon>Spiralia</taxon>
        <taxon>Lophotrochozoa</taxon>
        <taxon>Mollusca</taxon>
        <taxon>Bivalvia</taxon>
        <taxon>Autobranchia</taxon>
        <taxon>Pteriomorphia</taxon>
        <taxon>Mytilida</taxon>
        <taxon>Mytiloidea</taxon>
        <taxon>Mytilidae</taxon>
        <taxon>Mytilinae</taxon>
        <taxon>Mytilus</taxon>
    </lineage>
</organism>
<dbReference type="InterPro" id="IPR050281">
    <property type="entry name" value="Flavin_monoamine_oxidase"/>
</dbReference>
<dbReference type="OrthoDB" id="5977782at2759"/>
<dbReference type="InterPro" id="IPR002937">
    <property type="entry name" value="Amino_oxidase"/>
</dbReference>
<dbReference type="Pfam" id="PF01593">
    <property type="entry name" value="Amino_oxidase"/>
    <property type="match status" value="1"/>
</dbReference>
<comment type="caution">
    <text evidence="2">The sequence shown here is derived from an EMBL/GenBank/DDBJ whole genome shotgun (WGS) entry which is preliminary data.</text>
</comment>
<dbReference type="Proteomes" id="UP000596742">
    <property type="component" value="Unassembled WGS sequence"/>
</dbReference>
<accession>A0A8B6G577</accession>
<dbReference type="AlphaFoldDB" id="A0A8B6G577"/>
<dbReference type="SUPFAM" id="SSF54373">
    <property type="entry name" value="FAD-linked reductases, C-terminal domain"/>
    <property type="match status" value="1"/>
</dbReference>
<name>A0A8B6G577_MYTGA</name>
<dbReference type="GO" id="GO:0016491">
    <property type="term" value="F:oxidoreductase activity"/>
    <property type="evidence" value="ECO:0007669"/>
    <property type="project" value="InterPro"/>
</dbReference>
<dbReference type="InterPro" id="IPR036188">
    <property type="entry name" value="FAD/NAD-bd_sf"/>
</dbReference>
<feature type="domain" description="Amine oxidase" evidence="1">
    <location>
        <begin position="20"/>
        <end position="449"/>
    </location>
</feature>
<dbReference type="Gene3D" id="3.50.50.60">
    <property type="entry name" value="FAD/NAD(P)-binding domain"/>
    <property type="match status" value="1"/>
</dbReference>
<dbReference type="SUPFAM" id="SSF51905">
    <property type="entry name" value="FAD/NAD(P)-binding domain"/>
    <property type="match status" value="1"/>
</dbReference>
<sequence>MSIIILEPKCDDIAIVGAGIAGTYAAWRLRHQNKRISIYEYSDRVGGRLYTVQFPDIQDINVELGGMRYLRRSHALLHDTIQQLGLPVKRFDLGSGPSPDTTVYVRGVHLRFDELGGNKTPYRLRPNEKKTVSQLTWEVFRNYTDVLTTNVPDADKKFFVRDRSGVLMYKQSVESLFHKYLSAEAQKYIKETTAFFTLLTEDSASLAVQTAPPSTKSEEVLTVATGFSSIPNELLRRFLHAGERHSIKYNHDLKAIRKRRDGYYNLFFEPTFSNSRDTTSKCTIKKCAKKVILATNRLSLEKLDWEGLYQPRIREYLTKAVKDVPAAKLYFSYDSPWWRKSPVYSDYIRSDTPFRKTYDFGTSTLNPPKSVLQVMYADTSVSYWAELLNRANGKETSENGTELDQVTKKYLSDIYQIPINTIPRPTNAAWMVWKNYPYGGAWQTWRPGYILPIVERAMTKPSVSDDVFVVSNAFNVRSFSYWSNGALQSVELAMPYFGLKRIK</sequence>
<dbReference type="PANTHER" id="PTHR10742">
    <property type="entry name" value="FLAVIN MONOAMINE OXIDASE"/>
    <property type="match status" value="1"/>
</dbReference>
<keyword evidence="3" id="KW-1185">Reference proteome</keyword>
<evidence type="ECO:0000259" key="1">
    <source>
        <dbReference type="Pfam" id="PF01593"/>
    </source>
</evidence>
<evidence type="ECO:0000313" key="3">
    <source>
        <dbReference type="Proteomes" id="UP000596742"/>
    </source>
</evidence>